<dbReference type="GO" id="GO:0003676">
    <property type="term" value="F:nucleic acid binding"/>
    <property type="evidence" value="ECO:0007669"/>
    <property type="project" value="InterPro"/>
</dbReference>
<evidence type="ECO:0000313" key="1">
    <source>
        <dbReference type="EMBL" id="CAD7453887.1"/>
    </source>
</evidence>
<dbReference type="Gene3D" id="3.30.70.330">
    <property type="match status" value="1"/>
</dbReference>
<dbReference type="AlphaFoldDB" id="A0A7R9ICX3"/>
<reference evidence="1" key="1">
    <citation type="submission" date="2020-11" db="EMBL/GenBank/DDBJ databases">
        <authorList>
            <person name="Tran Van P."/>
        </authorList>
    </citation>
    <scope>NUCLEOTIDE SEQUENCE</scope>
</reference>
<organism evidence="1">
    <name type="scientific">Timema tahoe</name>
    <dbReference type="NCBI Taxonomy" id="61484"/>
    <lineage>
        <taxon>Eukaryota</taxon>
        <taxon>Metazoa</taxon>
        <taxon>Ecdysozoa</taxon>
        <taxon>Arthropoda</taxon>
        <taxon>Hexapoda</taxon>
        <taxon>Insecta</taxon>
        <taxon>Pterygota</taxon>
        <taxon>Neoptera</taxon>
        <taxon>Polyneoptera</taxon>
        <taxon>Phasmatodea</taxon>
        <taxon>Timematodea</taxon>
        <taxon>Timematoidea</taxon>
        <taxon>Timematidae</taxon>
        <taxon>Timema</taxon>
    </lineage>
</organism>
<name>A0A7R9ICX3_9NEOP</name>
<dbReference type="SUPFAM" id="SSF54928">
    <property type="entry name" value="RNA-binding domain, RBD"/>
    <property type="match status" value="1"/>
</dbReference>
<accession>A0A7R9ICX3</accession>
<proteinExistence type="predicted"/>
<sequence>MDIIDVEDLGELYILNNIEQVCITFDDVESAKRAKEALYGADIYSGCCTLKIDFAKFASATARFVPTYSSTRPALGCLPVLELVSIPSFLSRNELEHRGVFVSYCGFAERALNQYIALVLGSTSPHPTQRARLVQGAFPLDLALDSYRCSFCVGVLPTFERLKSVAYIEL</sequence>
<evidence type="ECO:0008006" key="2">
    <source>
        <dbReference type="Google" id="ProtNLM"/>
    </source>
</evidence>
<gene>
    <name evidence="1" type="ORF">TTEB3V08_LOCUS2004</name>
</gene>
<dbReference type="InterPro" id="IPR012677">
    <property type="entry name" value="Nucleotide-bd_a/b_plait_sf"/>
</dbReference>
<dbReference type="InterPro" id="IPR035979">
    <property type="entry name" value="RBD_domain_sf"/>
</dbReference>
<dbReference type="EMBL" id="OE000454">
    <property type="protein sequence ID" value="CAD7453887.1"/>
    <property type="molecule type" value="Genomic_DNA"/>
</dbReference>
<protein>
    <recommendedName>
        <fullName evidence="2">RRM domain-containing protein</fullName>
    </recommendedName>
</protein>